<feature type="region of interest" description="Disordered" evidence="7">
    <location>
        <begin position="1988"/>
        <end position="2065"/>
    </location>
</feature>
<feature type="compositionally biased region" description="Basic and acidic residues" evidence="7">
    <location>
        <begin position="1084"/>
        <end position="1096"/>
    </location>
</feature>
<evidence type="ECO:0000256" key="5">
    <source>
        <dbReference type="ARBA" id="ARBA00023242"/>
    </source>
</evidence>
<evidence type="ECO:0000259" key="9">
    <source>
        <dbReference type="Pfam" id="PF14733"/>
    </source>
</evidence>
<evidence type="ECO:0000313" key="10">
    <source>
        <dbReference type="EMBL" id="KOB88463.1"/>
    </source>
</evidence>
<evidence type="ECO:0000256" key="7">
    <source>
        <dbReference type="SAM" id="MobiDB-lite"/>
    </source>
</evidence>
<feature type="compositionally biased region" description="Low complexity" evidence="7">
    <location>
        <begin position="1131"/>
        <end position="1152"/>
    </location>
</feature>
<comment type="subcellular location">
    <subcellularLocation>
        <location evidence="1">Nucleus</location>
    </subcellularLocation>
</comment>
<feature type="compositionally biased region" description="Low complexity" evidence="7">
    <location>
        <begin position="1644"/>
        <end position="1654"/>
    </location>
</feature>
<feature type="region of interest" description="Disordered" evidence="7">
    <location>
        <begin position="2351"/>
        <end position="2377"/>
    </location>
</feature>
<feature type="region of interest" description="Disordered" evidence="7">
    <location>
        <begin position="1031"/>
        <end position="1152"/>
    </location>
</feature>
<organism evidence="10 11">
    <name type="scientific">Plasmodium falciparum (isolate Dd2)</name>
    <dbReference type="NCBI Taxonomy" id="57267"/>
    <lineage>
        <taxon>Eukaryota</taxon>
        <taxon>Sar</taxon>
        <taxon>Alveolata</taxon>
        <taxon>Apicomplexa</taxon>
        <taxon>Aconoidasida</taxon>
        <taxon>Haemosporida</taxon>
        <taxon>Plasmodiidae</taxon>
        <taxon>Plasmodium</taxon>
        <taxon>Plasmodium (Laverania)</taxon>
    </lineage>
</organism>
<feature type="region of interest" description="Disordered" evidence="7">
    <location>
        <begin position="2300"/>
        <end position="2331"/>
    </location>
</feature>
<evidence type="ECO:0000256" key="1">
    <source>
        <dbReference type="ARBA" id="ARBA00004123"/>
    </source>
</evidence>
<keyword evidence="3" id="KW-0238">DNA-binding</keyword>
<evidence type="ECO:0000313" key="11">
    <source>
        <dbReference type="Proteomes" id="UP000054282"/>
    </source>
</evidence>
<evidence type="ECO:0000256" key="6">
    <source>
        <dbReference type="SAM" id="Coils"/>
    </source>
</evidence>
<dbReference type="VEuPathDB" id="PlasmoDB:PfDd2_110042300"/>
<evidence type="ECO:0000256" key="4">
    <source>
        <dbReference type="ARBA" id="ARBA00023163"/>
    </source>
</evidence>
<gene>
    <name evidence="10" type="ORF">PFDG_02359</name>
</gene>
<evidence type="ECO:0000259" key="8">
    <source>
        <dbReference type="Pfam" id="PF00847"/>
    </source>
</evidence>
<feature type="compositionally biased region" description="Basic and acidic residues" evidence="7">
    <location>
        <begin position="34"/>
        <end position="55"/>
    </location>
</feature>
<keyword evidence="5" id="KW-0539">Nucleus</keyword>
<feature type="compositionally biased region" description="Low complexity" evidence="7">
    <location>
        <begin position="247"/>
        <end position="263"/>
    </location>
</feature>
<evidence type="ECO:0000256" key="3">
    <source>
        <dbReference type="ARBA" id="ARBA00023125"/>
    </source>
</evidence>
<dbReference type="Proteomes" id="UP000054282">
    <property type="component" value="Unassembled WGS sequence"/>
</dbReference>
<dbReference type="Pfam" id="PF00847">
    <property type="entry name" value="AP2"/>
    <property type="match status" value="1"/>
</dbReference>
<feature type="compositionally biased region" description="Basic residues" evidence="7">
    <location>
        <begin position="1055"/>
        <end position="1066"/>
    </location>
</feature>
<feature type="region of interest" description="Disordered" evidence="7">
    <location>
        <begin position="200"/>
        <end position="270"/>
    </location>
</feature>
<evidence type="ECO:0000256" key="2">
    <source>
        <dbReference type="ARBA" id="ARBA00023015"/>
    </source>
</evidence>
<dbReference type="Gene3D" id="1.20.5.2050">
    <property type="match status" value="1"/>
</dbReference>
<accession>A0A0L7M6N2</accession>
<feature type="region of interest" description="Disordered" evidence="7">
    <location>
        <begin position="1644"/>
        <end position="1686"/>
    </location>
</feature>
<keyword evidence="2" id="KW-0805">Transcription regulation</keyword>
<protein>
    <recommendedName>
        <fullName evidence="12">Transcription factor with AP2 domain(S)</fullName>
    </recommendedName>
</protein>
<feature type="compositionally biased region" description="Low complexity" evidence="7">
    <location>
        <begin position="2358"/>
        <end position="2368"/>
    </location>
</feature>
<feature type="compositionally biased region" description="Polar residues" evidence="7">
    <location>
        <begin position="2030"/>
        <end position="2042"/>
    </location>
</feature>
<dbReference type="InterPro" id="IPR001471">
    <property type="entry name" value="AP2/ERF_dom"/>
</dbReference>
<dbReference type="KEGG" id="pfd:PFDG_02359"/>
<dbReference type="OrthoDB" id="332674at2759"/>
<feature type="compositionally biased region" description="Basic and acidic residues" evidence="7">
    <location>
        <begin position="200"/>
        <end position="210"/>
    </location>
</feature>
<proteinExistence type="predicted"/>
<feature type="compositionally biased region" description="Basic and acidic residues" evidence="7">
    <location>
        <begin position="2302"/>
        <end position="2321"/>
    </location>
</feature>
<feature type="compositionally biased region" description="Basic and acidic residues" evidence="7">
    <location>
        <begin position="1034"/>
        <end position="1054"/>
    </location>
</feature>
<feature type="compositionally biased region" description="Basic residues" evidence="7">
    <location>
        <begin position="8"/>
        <end position="17"/>
    </location>
</feature>
<evidence type="ECO:0008006" key="12">
    <source>
        <dbReference type="Google" id="ProtNLM"/>
    </source>
</evidence>
<feature type="region of interest" description="Disordered" evidence="7">
    <location>
        <begin position="1"/>
        <end position="57"/>
    </location>
</feature>
<reference evidence="11" key="1">
    <citation type="submission" date="2006-09" db="EMBL/GenBank/DDBJ databases">
        <title>Annotation of Plasmodium falciparum Dd2.</title>
        <authorList>
            <consortium name="The Broad Institute Genome Sequencing Platform"/>
            <person name="Volkman S.K."/>
            <person name="Neafsey D.E."/>
            <person name="Dash A.P."/>
            <person name="Chitnis C.E."/>
            <person name="Hartl D.L."/>
            <person name="Young S.K."/>
            <person name="Zeng Q."/>
            <person name="Koehrsen M."/>
            <person name="Alvarado L."/>
            <person name="Berlin A."/>
            <person name="Borenstein D."/>
            <person name="Chapman S.B."/>
            <person name="Chen Z."/>
            <person name="Engels R."/>
            <person name="Freedman E."/>
            <person name="Gellesch M."/>
            <person name="Goldberg J."/>
            <person name="Griggs A."/>
            <person name="Gujja S."/>
            <person name="Heilman E.R."/>
            <person name="Heiman D.I."/>
            <person name="Howarth C."/>
            <person name="Jen D."/>
            <person name="Larson L."/>
            <person name="Mehta T."/>
            <person name="Neiman D."/>
            <person name="Park D."/>
            <person name="Pearson M."/>
            <person name="Roberts A."/>
            <person name="Saif S."/>
            <person name="Shea T."/>
            <person name="Shenoy N."/>
            <person name="Sisk P."/>
            <person name="Stolte C."/>
            <person name="Sykes S."/>
            <person name="Walk T."/>
            <person name="White J."/>
            <person name="Yandava C."/>
            <person name="Haas B."/>
            <person name="Henn M.R."/>
            <person name="Nusbaum C."/>
            <person name="Birren B."/>
        </authorList>
    </citation>
    <scope>NUCLEOTIDE SEQUENCE [LARGE SCALE GENOMIC DNA]</scope>
</reference>
<feature type="compositionally biased region" description="Basic and acidic residues" evidence="7">
    <location>
        <begin position="1668"/>
        <end position="1686"/>
    </location>
</feature>
<feature type="compositionally biased region" description="Basic and acidic residues" evidence="7">
    <location>
        <begin position="1114"/>
        <end position="1126"/>
    </location>
</feature>
<feature type="compositionally biased region" description="Acidic residues" evidence="7">
    <location>
        <begin position="2043"/>
        <end position="2055"/>
    </location>
</feature>
<feature type="compositionally biased region" description="Polar residues" evidence="7">
    <location>
        <begin position="18"/>
        <end position="31"/>
    </location>
</feature>
<dbReference type="InterPro" id="IPR028078">
    <property type="entry name" value="ACDC"/>
</dbReference>
<dbReference type="GO" id="GO:0005634">
    <property type="term" value="C:nucleus"/>
    <property type="evidence" value="ECO:0007669"/>
    <property type="project" value="UniProtKB-SubCell"/>
</dbReference>
<dbReference type="GO" id="GO:0003677">
    <property type="term" value="F:DNA binding"/>
    <property type="evidence" value="ECO:0007669"/>
    <property type="project" value="UniProtKB-KW"/>
</dbReference>
<dbReference type="Pfam" id="PF14733">
    <property type="entry name" value="ACDC"/>
    <property type="match status" value="1"/>
</dbReference>
<reference evidence="11" key="2">
    <citation type="submission" date="2006-09" db="EMBL/GenBank/DDBJ databases">
        <title>The genome sequence of Plasmodium falciparum Dd2.</title>
        <authorList>
            <consortium name="The Broad Institute Genome Sequencing Platform"/>
            <person name="Birren B."/>
            <person name="Lander E."/>
            <person name="Galagan J."/>
            <person name="Nusbaum C."/>
            <person name="Devon K."/>
            <person name="Henn M."/>
            <person name="Jaffe D."/>
            <person name="Butler J."/>
            <person name="Alvarez P."/>
            <person name="Gnerre S."/>
            <person name="Grabherr M."/>
            <person name="Kleber M."/>
            <person name="Mauceli E."/>
            <person name="Brockman W."/>
            <person name="MacCallum I.A."/>
            <person name="Rounsley S."/>
            <person name="Young S."/>
            <person name="LaButti K."/>
            <person name="Pushparaj V."/>
            <person name="DeCaprio D."/>
            <person name="Crawford M."/>
            <person name="Koehrsen M."/>
            <person name="Engels R."/>
            <person name="Montgomery P."/>
            <person name="Pearson M."/>
            <person name="Howarth C."/>
            <person name="Larson L."/>
            <person name="Luoma S."/>
            <person name="White J."/>
            <person name="Kodira C."/>
            <person name="Zeng Q."/>
            <person name="O'Leary S."/>
            <person name="Yandava C."/>
            <person name="Alvarado L."/>
            <person name="Wirth D."/>
            <person name="Volkman S."/>
            <person name="Hartl D."/>
        </authorList>
    </citation>
    <scope>NUCLEOTIDE SEQUENCE [LARGE SCALE GENOMIC DNA]</scope>
</reference>
<sequence length="2648" mass="308945">MMSDANKRQLRTRRKKTMNSLYYNSDYSNDINIEDSKSRLSGGKKSEGSSSKSKDVISSYTKKYSLNNKNHKHSKNIMNHKNMIYSDGYMNNMNEDNVDNEEICENHLYEENNDNNMNDDMNENNIIDEDENENTNLVNIDDENINDDNNNENNDNIEDMTNDMNNNVSHNNIISNDNSYNNQIDSTFLNMNNKRKDEEHINNDDEYIHKSKDKKKSGSLVHIKNENTNKLDNSNNNNNKNKKDSVSANGSNKNNCNTSSSNNRSRHVPNNNEINYAKMAEKLPHVVGVRFDKSQNRWLSGICINGRCINRYFPVYKFGFEEARRLAIQHRKNFETANVGHLKKQQGEAKTSHLNLLNLNSQIPNDFKDIQGKNKLIFKYLSYDSIQKEWVVTYDYDNKVLVNKFPVDIYGYNNAYEMAVHCINKLNICNQEKLCKNINKQEHSRGLQGDLLNNFNDNNINNNNNMNDNNNNNILDNNNNLIDNNNNNNISIDNHNLNIYNNSSEHNNMCEDLSSFKIPQNKISKLINSGQSNFLMNNQKSEMALNDILNNENMMNNLIHEKQKLNINHNNINKKLEELENMRKEDTMFLNDSSSYLSTNDIKVLNGIKRLKTDNSPFNKQDEEFLLNSKNLNKYSTMQNNKSYDILNDSNFNILENEGMFSLNDKKGINNNDMSKNRNITNSNYFKPFHDEAENNIYQLLNGKYLTNEDKSVHINLLNSVMKQSTMNKLSNEEDLFEKKEKKRKLKNNMLEQKGDDQFINMNKRIDTNLVSNNNNINAFNNNNNNNIVNNNIVNNNIVSNNIVSNNIVSNNISNNNIINNNNNVIPFGDEHFDALSFDEYRKRINSKKSNYSNIGENEKYKKLANGLLDNGETLSKNLNELKMYHLAGKKEKDNNMNNMNNNILYNNNNMKYYTHNEHHKNEELKRSQLNENVNHENMLNLNQMIRNILNNNSVDNNEKIIKGINILKNMTMNDKFNLINFNNQCMNYSYNNMMKKENYVKNIYKIINKGSEDSINYDEYLTVKLEVEDGEEKDQNGEKKKINTSEAYHEGKMNKKHKKKKKMKQNKLDEDITVNNGMINEGDNDKIEDTNKNDDISNNSEVTNKDIINGERNSNDSEEKEKEEKEDYNENTYNNMNTDNNTSNSNDDNEQIINNENDYILNKTNNEINKEINTSINEFNDIAFQLCPWKKGIQWNLLKKMWTCKLWDNKGNEITKNIHIKKKEGIDIGYKYCIKIRTNSFIFYLSKELNKFPHIPEISYDLQNLHFVVSYKDNEKKIYSFEDGIYKSFIDCMEYLNKQKREYNENIYDISNFIKEKNNLELDDIYKELNYFEYNRNVLSNICEETKIAYSIKPWLRGIIWEDKLKKWIVFFKDKNENLRISFFSTSDYNDDVIMSYNKACEYFSQVKESNNFDSNSEEFAQSIKNVIKNVQFDKIIEQQNDANNNDHKKGNLQEDHDIQTNYYNKVTQGNEGETNNNNNNNQGENMTDSQIVLNTNEIHVHNVHTLKRPEGLYNIAETQSTHFLKDNNISNEHKSMETFYNENSYYNDDIAFLNYADSNDSLISKGMSQYLSLPSKKKKKKRTTEDIYKSEIDVLSYQNNELYSNVKNENYDENISENNKKYGKRKMELNFLSHSENNINNINNNTYNNNDYTNDDNHSSKVYSSDCEKNTNHNKKTEDKYDQENNKYFYNKDKLLFDHENGTIPRNIKKESNNLNSEYNLDYLNSEDIKNNNHHHHNNNNNIIINGPSSDGETIILSQYHKNDDDEDDGNNTDNSKILRSFDKCSNENSVCINKSNEKLENILDGGVNMRLPKSEILNQASRLPKLQGMFFDKRRNYWTVSVCGFRKSFGVRTRGVYQAYKLAAEFRNRILENNKGKYYPQRSTSMSSNYKYNTKSGSIIIKDEKLNYSNISEMTSVDEEYDPKKKKSSFSSNNINNIDKELYSLNDKESNSSGLYYSFNVKGKTSSNIYDYFLDKKEHDYFATNNSSNNINNNNNNNNDINNNSTNDINNNGTNDTNNKKDPKGIPNNSCYDDQYNNIENEEEEEEREGEEAERWNISDKVNNKNNDNKIQIGNNTFGQLKYDSALESNLINFINEVGSYDFLKDAKINNNNNNNNNNNIGGNKKNQHINNNISNSNTLNNSLNVQNISSSNSAISNNGVINNYSPTHIYEVDNLNNSQDYYLKNDEMKNELNKVEDQKNKKDISSTNSLLKHFMNDDILINNKVKQQPFFDSHNNYNKLGHKQVKTSAYTESAIGLGFRKNGYINDCDLVNNNNNNNNNMHIKNNGVILNKLISSNHDSKDNSNNNIKDKDREDNNKNIYNNNNDRSIGSYANNLGVIENQCENSKGADENTKNFNNNKTLNNYEPENKSYNYSPVLDETLEERDVRINREVSKCKFVDGLIYDEANKCFRIKINGYRKAYSVIRRGVKEAYKLSIESIEQIKRQTQTNNFNNNEQSQVNTNNMTHIYNSSSENSRHGSCYNYQHNHKSKLENSNDNPEEKYDHINNMTNVGHENKQSAEESLFPMLNVDDKYYELLKTSIIICLNDILMNCIPQVFHLYKNINTSNDIKLEDILYTERKRKEQSLKYHIEYTQNSVGVSSLIPYLKLFSTEILNNVLPSAQSLEIQRLIIHSLDIQTYNTLY</sequence>
<feature type="compositionally biased region" description="Low complexity" evidence="7">
    <location>
        <begin position="1988"/>
        <end position="2020"/>
    </location>
</feature>
<feature type="domain" description="AP2/ERF" evidence="8">
    <location>
        <begin position="284"/>
        <end position="335"/>
    </location>
</feature>
<dbReference type="EMBL" id="GG701652">
    <property type="protein sequence ID" value="KOB88463.1"/>
    <property type="molecule type" value="Genomic_DNA"/>
</dbReference>
<feature type="coiled-coil region" evidence="6">
    <location>
        <begin position="555"/>
        <end position="585"/>
    </location>
</feature>
<name>A0A0L7M6N2_PLAF4</name>
<feature type="coiled-coil region" evidence="6">
    <location>
        <begin position="2182"/>
        <end position="2209"/>
    </location>
</feature>
<dbReference type="OMA" id="MAVQCIN"/>
<dbReference type="GO" id="GO:0003700">
    <property type="term" value="F:DNA-binding transcription factor activity"/>
    <property type="evidence" value="ECO:0007669"/>
    <property type="project" value="InterPro"/>
</dbReference>
<keyword evidence="6" id="KW-0175">Coiled coil</keyword>
<feature type="compositionally biased region" description="Low complexity" evidence="7">
    <location>
        <begin position="230"/>
        <end position="239"/>
    </location>
</feature>
<feature type="domain" description="AP2-coincident C-terminal" evidence="9">
    <location>
        <begin position="2536"/>
        <end position="2639"/>
    </location>
</feature>
<keyword evidence="4" id="KW-0804">Transcription</keyword>